<dbReference type="Pfam" id="PF00651">
    <property type="entry name" value="BTB"/>
    <property type="match status" value="1"/>
</dbReference>
<dbReference type="SMART" id="SM00225">
    <property type="entry name" value="BTB"/>
    <property type="match status" value="1"/>
</dbReference>
<accession>A0AAV2I6C0</accession>
<dbReference type="InterPro" id="IPR000210">
    <property type="entry name" value="BTB/POZ_dom"/>
</dbReference>
<dbReference type="PANTHER" id="PTHR45632:SF3">
    <property type="entry name" value="KELCH-LIKE PROTEIN 32"/>
    <property type="match status" value="1"/>
</dbReference>
<dbReference type="EMBL" id="CAXITT010000475">
    <property type="protein sequence ID" value="CAL1542191.1"/>
    <property type="molecule type" value="Genomic_DNA"/>
</dbReference>
<evidence type="ECO:0000256" key="1">
    <source>
        <dbReference type="ARBA" id="ARBA00022441"/>
    </source>
</evidence>
<gene>
    <name evidence="4" type="ORF">GSLYS_00015797001</name>
</gene>
<dbReference type="AlphaFoldDB" id="A0AAV2I6C0"/>
<proteinExistence type="predicted"/>
<evidence type="ECO:0000313" key="5">
    <source>
        <dbReference type="Proteomes" id="UP001497497"/>
    </source>
</evidence>
<reference evidence="4 5" key="1">
    <citation type="submission" date="2024-04" db="EMBL/GenBank/DDBJ databases">
        <authorList>
            <consortium name="Genoscope - CEA"/>
            <person name="William W."/>
        </authorList>
    </citation>
    <scope>NUCLEOTIDE SEQUENCE [LARGE SCALE GENOMIC DNA]</scope>
</reference>
<dbReference type="SUPFAM" id="SSF54695">
    <property type="entry name" value="POZ domain"/>
    <property type="match status" value="1"/>
</dbReference>
<dbReference type="PROSITE" id="PS50097">
    <property type="entry name" value="BTB"/>
    <property type="match status" value="1"/>
</dbReference>
<comment type="caution">
    <text evidence="4">The sequence shown here is derived from an EMBL/GenBank/DDBJ whole genome shotgun (WGS) entry which is preliminary data.</text>
</comment>
<feature type="domain" description="BTB" evidence="3">
    <location>
        <begin position="25"/>
        <end position="89"/>
    </location>
</feature>
<dbReference type="CDD" id="cd18186">
    <property type="entry name" value="BTB_POZ_ZBTB_KLHL-like"/>
    <property type="match status" value="1"/>
</dbReference>
<evidence type="ECO:0000313" key="4">
    <source>
        <dbReference type="EMBL" id="CAL1542191.1"/>
    </source>
</evidence>
<dbReference type="Gene3D" id="1.25.40.420">
    <property type="match status" value="1"/>
</dbReference>
<evidence type="ECO:0000259" key="3">
    <source>
        <dbReference type="PROSITE" id="PS50097"/>
    </source>
</evidence>
<dbReference type="Gene3D" id="3.30.710.10">
    <property type="entry name" value="Potassium Channel Kv1.1, Chain A"/>
    <property type="match status" value="1"/>
</dbReference>
<protein>
    <recommendedName>
        <fullName evidence="3">BTB domain-containing protein</fullName>
    </recommendedName>
</protein>
<keyword evidence="2" id="KW-0677">Repeat</keyword>
<keyword evidence="5" id="KW-1185">Reference proteome</keyword>
<dbReference type="PANTHER" id="PTHR45632">
    <property type="entry name" value="LD33804P"/>
    <property type="match status" value="1"/>
</dbReference>
<sequence length="483" mass="55687">MTIDTQLALGIVSCLGHSWPEKVFCDITVAIDGQEFKCHRFHLSACSEFFRVLLGSNLSLDYLIIKGISPDIFELILDSIYKGEIRITADNMIDLWYAANQLEIRFLLEEIENFIISNISNDNYLHIFDVAHDLKAARVLTGVCEALIVNWEKFRQDHRFLTLSCEELQTIIQNANTISSDELVESILIWTNYEFTAPIKNNIQNFPFSKGIDDDNKFVEVTLKSTVNLDISDKIIDYNHLTSINRKEIIGKLLENVKLDLISLQGLKKLLCDDTVMDCKEARDLVRKALASSLERTYTTAAVPETPQSNESKVDGLMPCVLFFDWTLQLKAFSFNSNTFYSLKLIFSKWHDDASLTDHFVIENNLYVVINYLNPVPYRVINKISPDWTSETIYSFKTNYTEIVIGCGNFLYRFINHLRSVTIVRCKLGSQVWNEVGKFDKTGEISCVFCFRDIILVYVSENNKTESFTHFYYFDTTERISRL</sequence>
<dbReference type="Proteomes" id="UP001497497">
    <property type="component" value="Unassembled WGS sequence"/>
</dbReference>
<evidence type="ECO:0000256" key="2">
    <source>
        <dbReference type="ARBA" id="ARBA00022737"/>
    </source>
</evidence>
<keyword evidence="1" id="KW-0880">Kelch repeat</keyword>
<name>A0AAV2I6C0_LYMST</name>
<dbReference type="InterPro" id="IPR011333">
    <property type="entry name" value="SKP1/BTB/POZ_sf"/>
</dbReference>
<organism evidence="4 5">
    <name type="scientific">Lymnaea stagnalis</name>
    <name type="common">Great pond snail</name>
    <name type="synonym">Helix stagnalis</name>
    <dbReference type="NCBI Taxonomy" id="6523"/>
    <lineage>
        <taxon>Eukaryota</taxon>
        <taxon>Metazoa</taxon>
        <taxon>Spiralia</taxon>
        <taxon>Lophotrochozoa</taxon>
        <taxon>Mollusca</taxon>
        <taxon>Gastropoda</taxon>
        <taxon>Heterobranchia</taxon>
        <taxon>Euthyneura</taxon>
        <taxon>Panpulmonata</taxon>
        <taxon>Hygrophila</taxon>
        <taxon>Lymnaeoidea</taxon>
        <taxon>Lymnaeidae</taxon>
        <taxon>Lymnaea</taxon>
    </lineage>
</organism>